<dbReference type="EMBL" id="CAUYUJ010018682">
    <property type="protein sequence ID" value="CAK0885505.1"/>
    <property type="molecule type" value="Genomic_DNA"/>
</dbReference>
<dbReference type="Proteomes" id="UP001189429">
    <property type="component" value="Unassembled WGS sequence"/>
</dbReference>
<organism evidence="2 3">
    <name type="scientific">Prorocentrum cordatum</name>
    <dbReference type="NCBI Taxonomy" id="2364126"/>
    <lineage>
        <taxon>Eukaryota</taxon>
        <taxon>Sar</taxon>
        <taxon>Alveolata</taxon>
        <taxon>Dinophyceae</taxon>
        <taxon>Prorocentrales</taxon>
        <taxon>Prorocentraceae</taxon>
        <taxon>Prorocentrum</taxon>
    </lineage>
</organism>
<evidence type="ECO:0000313" key="2">
    <source>
        <dbReference type="EMBL" id="CAK0885505.1"/>
    </source>
</evidence>
<reference evidence="2" key="1">
    <citation type="submission" date="2023-10" db="EMBL/GenBank/DDBJ databases">
        <authorList>
            <person name="Chen Y."/>
            <person name="Shah S."/>
            <person name="Dougan E. K."/>
            <person name="Thang M."/>
            <person name="Chan C."/>
        </authorList>
    </citation>
    <scope>NUCLEOTIDE SEQUENCE [LARGE SCALE GENOMIC DNA]</scope>
</reference>
<gene>
    <name evidence="2" type="ORF">PCOR1329_LOCUS67112</name>
</gene>
<feature type="non-terminal residue" evidence="2">
    <location>
        <position position="1"/>
    </location>
</feature>
<feature type="compositionally biased region" description="Pro residues" evidence="1">
    <location>
        <begin position="38"/>
        <end position="54"/>
    </location>
</feature>
<feature type="region of interest" description="Disordered" evidence="1">
    <location>
        <begin position="31"/>
        <end position="59"/>
    </location>
</feature>
<feature type="non-terminal residue" evidence="2">
    <location>
        <position position="982"/>
    </location>
</feature>
<comment type="caution">
    <text evidence="2">The sequence shown here is derived from an EMBL/GenBank/DDBJ whole genome shotgun (WGS) entry which is preliminary data.</text>
</comment>
<evidence type="ECO:0000256" key="1">
    <source>
        <dbReference type="SAM" id="MobiDB-lite"/>
    </source>
</evidence>
<protein>
    <submittedName>
        <fullName evidence="2">Uncharacterized protein</fullName>
    </submittedName>
</protein>
<proteinExistence type="predicted"/>
<evidence type="ECO:0000313" key="3">
    <source>
        <dbReference type="Proteomes" id="UP001189429"/>
    </source>
</evidence>
<accession>A0ABN9WGF0</accession>
<name>A0ABN9WGF0_9DINO</name>
<keyword evidence="3" id="KW-1185">Reference proteome</keyword>
<sequence length="982" mass="105409">GVVSLVFHVGSAWIRELGAAARVQRGLLPTSSVGERVPAPPARGDPAAAAPPAPSLAQEQSAELEAARVDFHWGDGVSFTDSAVPGRGSAVGVHYGAGELDGRLVGSLVEYGELAVVSPDFDVCERDPSLNNGGREGIRFLCSVNVWPRGVPALGCVLYTFATLLPARVNELSAEADQVSNLEQAQRGSPLEGEAARAPGVIAVVWTPLPALGPTPGAPRLAPTDGAWVAAELLGNHDIREESALPAGAEGLGFRDLVVIDGGVAVLEQLGVGSDLTRWGLAQSNSLCDDPRILARSPTERPLADAAPSMTACPREEDAVLQGAMLLVAVVDGLNEKNLVDGELLLRRIPEHGEAAEESLETQAAVPVAAPVSDMMAGVRKARLHLKRWNAVQSAAQEAVDGVNLLFGCHPQELLGPTLRDGAEAVGGCNPVHSAIHQHLFSTIASGMPDHVQSDHASFRELAGVNADYEMLACAVEPYDPTKVPLPEGQVSPVVLADFVSPELGRSLDLDNILADADVGKITPFFVKAKQGPQRLVLDCRRVNQMFRHPPKPEMSSAENMHGLEAPDEASPVFVATGDIHNCFYQCGVPSALSEYFSFEAVALHAELLREAGFGQDLIMSNAWLAPPHPPLTDDPVAPPYCDSLAVFGMSRERVDQRLRELIGVFEGEGFVLREISWASTSSDIPGTAFDGVRGSISGKTLERLLGHYVVEALNQRPALSVLRASYAFTRDCYWTPRPLWGSVCRELLVCSSLVPLLSGNFGRPWSTSALATDASGSGWGVMEAGFDGKDVKEIGGWNERWRYERAPPSEWAPRRRAPAAELDPLVDPVTSEAGPWDLDVLGGAPSKFAWRPRAADPEIPKAAILGRSWKCWRAWRCRLEEPIGNKEGRAVIRGMSLELLDPCQHRKRRLVLVDNFGVPLCFSRGRAASFGLLQLVRRLAPLSIAAGAWVALRWIPSECNPADEPSRLFEKAKEARATLCE</sequence>